<evidence type="ECO:0000313" key="1">
    <source>
        <dbReference type="EMBL" id="KAI8545826.1"/>
    </source>
</evidence>
<protein>
    <submittedName>
        <fullName evidence="1">Uncharacterized protein</fullName>
    </submittedName>
</protein>
<keyword evidence="2" id="KW-1185">Reference proteome</keyword>
<sequence>MSKQEKTNRPWERSESGDDTDTGYGRSKERRRVKELELVSLYWDMQRKVLG</sequence>
<proteinExistence type="predicted"/>
<dbReference type="EMBL" id="CM046394">
    <property type="protein sequence ID" value="KAI8545826.1"/>
    <property type="molecule type" value="Genomic_DNA"/>
</dbReference>
<organism evidence="1 2">
    <name type="scientific">Rhododendron molle</name>
    <name type="common">Chinese azalea</name>
    <name type="synonym">Azalea mollis</name>
    <dbReference type="NCBI Taxonomy" id="49168"/>
    <lineage>
        <taxon>Eukaryota</taxon>
        <taxon>Viridiplantae</taxon>
        <taxon>Streptophyta</taxon>
        <taxon>Embryophyta</taxon>
        <taxon>Tracheophyta</taxon>
        <taxon>Spermatophyta</taxon>
        <taxon>Magnoliopsida</taxon>
        <taxon>eudicotyledons</taxon>
        <taxon>Gunneridae</taxon>
        <taxon>Pentapetalae</taxon>
        <taxon>asterids</taxon>
        <taxon>Ericales</taxon>
        <taxon>Ericaceae</taxon>
        <taxon>Ericoideae</taxon>
        <taxon>Rhodoreae</taxon>
        <taxon>Rhododendron</taxon>
    </lineage>
</organism>
<dbReference type="Proteomes" id="UP001062846">
    <property type="component" value="Chromosome 7"/>
</dbReference>
<accession>A0ACC0MZ20</accession>
<gene>
    <name evidence="1" type="ORF">RHMOL_Rhmol07G0068600</name>
</gene>
<evidence type="ECO:0000313" key="2">
    <source>
        <dbReference type="Proteomes" id="UP001062846"/>
    </source>
</evidence>
<reference evidence="1" key="1">
    <citation type="submission" date="2022-02" db="EMBL/GenBank/DDBJ databases">
        <title>Plant Genome Project.</title>
        <authorList>
            <person name="Zhang R.-G."/>
        </authorList>
    </citation>
    <scope>NUCLEOTIDE SEQUENCE</scope>
    <source>
        <strain evidence="1">AT1</strain>
    </source>
</reference>
<comment type="caution">
    <text evidence="1">The sequence shown here is derived from an EMBL/GenBank/DDBJ whole genome shotgun (WGS) entry which is preliminary data.</text>
</comment>
<name>A0ACC0MZ20_RHOML</name>